<keyword evidence="2" id="KW-0328">Glycosyltransferase</keyword>
<comment type="similarity">
    <text evidence="1">Belongs to the glycosyltransferase 2 family.</text>
</comment>
<accession>A0ABX0JN27</accession>
<name>A0ABX0JN27_9PROT</name>
<comment type="caution">
    <text evidence="5">The sequence shown here is derived from an EMBL/GenBank/DDBJ whole genome shotgun (WGS) entry which is preliminary data.</text>
</comment>
<dbReference type="InterPro" id="IPR050834">
    <property type="entry name" value="Glycosyltransf_2"/>
</dbReference>
<dbReference type="CDD" id="cd00761">
    <property type="entry name" value="Glyco_tranf_GTA_type"/>
    <property type="match status" value="1"/>
</dbReference>
<dbReference type="InterPro" id="IPR001173">
    <property type="entry name" value="Glyco_trans_2-like"/>
</dbReference>
<keyword evidence="3" id="KW-0808">Transferase</keyword>
<gene>
    <name evidence="5" type="ORF">GOB93_06055</name>
</gene>
<dbReference type="SUPFAM" id="SSF53448">
    <property type="entry name" value="Nucleotide-diphospho-sugar transferases"/>
    <property type="match status" value="1"/>
</dbReference>
<evidence type="ECO:0000259" key="4">
    <source>
        <dbReference type="Pfam" id="PF00535"/>
    </source>
</evidence>
<evidence type="ECO:0000256" key="1">
    <source>
        <dbReference type="ARBA" id="ARBA00006739"/>
    </source>
</evidence>
<dbReference type="Proteomes" id="UP000635278">
    <property type="component" value="Unassembled WGS sequence"/>
</dbReference>
<organism evidence="5 6">
    <name type="scientific">Acetobacter musti</name>
    <dbReference type="NCBI Taxonomy" id="864732"/>
    <lineage>
        <taxon>Bacteria</taxon>
        <taxon>Pseudomonadati</taxon>
        <taxon>Pseudomonadota</taxon>
        <taxon>Alphaproteobacteria</taxon>
        <taxon>Acetobacterales</taxon>
        <taxon>Acetobacteraceae</taxon>
        <taxon>Acetobacter</taxon>
    </lineage>
</organism>
<dbReference type="PANTHER" id="PTHR43685">
    <property type="entry name" value="GLYCOSYLTRANSFERASE"/>
    <property type="match status" value="1"/>
</dbReference>
<keyword evidence="6" id="KW-1185">Reference proteome</keyword>
<protein>
    <submittedName>
        <fullName evidence="5">Glycosyltransferase</fullName>
    </submittedName>
</protein>
<evidence type="ECO:0000313" key="5">
    <source>
        <dbReference type="EMBL" id="NHN84207.1"/>
    </source>
</evidence>
<dbReference type="EMBL" id="WOTB01000006">
    <property type="protein sequence ID" value="NHN84207.1"/>
    <property type="molecule type" value="Genomic_DNA"/>
</dbReference>
<proteinExistence type="inferred from homology"/>
<reference evidence="5 6" key="1">
    <citation type="journal article" date="2020" name="Int. J. Syst. Evol. Microbiol.">
        <title>Novel acetic acid bacteria from cider fermentations: Acetobacter conturbans sp. nov. and Acetobacter fallax sp. nov.</title>
        <authorList>
            <person name="Sombolestani A.S."/>
            <person name="Cleenwerck I."/>
            <person name="Cnockaert M."/>
            <person name="Borremans W."/>
            <person name="Wieme A.D."/>
            <person name="De Vuyst L."/>
            <person name="Vandamme P."/>
        </authorList>
    </citation>
    <scope>NUCLEOTIDE SEQUENCE [LARGE SCALE GENOMIC DNA]</scope>
    <source>
        <strain evidence="5 6">LMG 30640</strain>
    </source>
</reference>
<sequence>MSEIDVLIPAYNAESYILDSIRSIREQTVTDTRIVIVDDGSTDRTRDIILDQQKEDARIIYHYQENAGIVSALNAGLALCTAPYIARHDADDFSYPERFTRQLEWMTAHPDCVAVSAQARHIDAEGRPTGSVSTVRMIERADSSAIPAYEPYLLHPLLMVRRDALLAVKGYRKVYNSEDSDLYWRLREIGKLHIIREILGDYRLHPTSLSSASVVNGRQMAVWSQLAALSDQRRAKNEPDIDFSGEASARIRAAREFTEIFFEASRGLSLPEKEWLQSAACAKFLELCYYRPFEPTGNDIKFIQTSAFFEKKLYRDSDYDVFREALISAGIRMAISRRIRDALRIVPSPGRANLLARILFRIAAPQAIRTPLKKIRGRGRRSAA</sequence>
<evidence type="ECO:0000256" key="3">
    <source>
        <dbReference type="ARBA" id="ARBA00022679"/>
    </source>
</evidence>
<evidence type="ECO:0000256" key="2">
    <source>
        <dbReference type="ARBA" id="ARBA00022676"/>
    </source>
</evidence>
<evidence type="ECO:0000313" key="6">
    <source>
        <dbReference type="Proteomes" id="UP000635278"/>
    </source>
</evidence>
<dbReference type="PANTHER" id="PTHR43685:SF5">
    <property type="entry name" value="GLYCOSYLTRANSFERASE EPSE-RELATED"/>
    <property type="match status" value="1"/>
</dbReference>
<dbReference type="RefSeq" id="WP_173582607.1">
    <property type="nucleotide sequence ID" value="NZ_WOTB01000006.1"/>
</dbReference>
<feature type="domain" description="Glycosyltransferase 2-like" evidence="4">
    <location>
        <begin position="6"/>
        <end position="128"/>
    </location>
</feature>
<dbReference type="Gene3D" id="3.90.550.10">
    <property type="entry name" value="Spore Coat Polysaccharide Biosynthesis Protein SpsA, Chain A"/>
    <property type="match status" value="1"/>
</dbReference>
<dbReference type="Pfam" id="PF00535">
    <property type="entry name" value="Glycos_transf_2"/>
    <property type="match status" value="1"/>
</dbReference>
<dbReference type="InterPro" id="IPR029044">
    <property type="entry name" value="Nucleotide-diphossugar_trans"/>
</dbReference>